<dbReference type="SUPFAM" id="SSF53474">
    <property type="entry name" value="alpha/beta-Hydrolases"/>
    <property type="match status" value="1"/>
</dbReference>
<name>A0A0M3HXU4_ASCLU</name>
<reference evidence="3" key="1">
    <citation type="submission" date="2017-02" db="UniProtKB">
        <authorList>
            <consortium name="WormBaseParasite"/>
        </authorList>
    </citation>
    <scope>IDENTIFICATION</scope>
</reference>
<dbReference type="WBParaSite" id="ALUE_0000820701-mRNA-1">
    <property type="protein sequence ID" value="ALUE_0000820701-mRNA-1"/>
    <property type="gene ID" value="ALUE_0000820701"/>
</dbReference>
<accession>A0A0M3HXU4</accession>
<dbReference type="Proteomes" id="UP000036681">
    <property type="component" value="Unplaced"/>
</dbReference>
<dbReference type="CDD" id="cd00519">
    <property type="entry name" value="Lipase_3"/>
    <property type="match status" value="1"/>
</dbReference>
<keyword evidence="2" id="KW-1185">Reference proteome</keyword>
<dbReference type="Gene3D" id="3.40.50.1820">
    <property type="entry name" value="alpha/beta hydrolase"/>
    <property type="match status" value="1"/>
</dbReference>
<dbReference type="AlphaFoldDB" id="A0A0M3HXU4"/>
<proteinExistence type="predicted"/>
<dbReference type="InterPro" id="IPR002921">
    <property type="entry name" value="Fungal_lipase-type"/>
</dbReference>
<dbReference type="GO" id="GO:0006629">
    <property type="term" value="P:lipid metabolic process"/>
    <property type="evidence" value="ECO:0007669"/>
    <property type="project" value="InterPro"/>
</dbReference>
<feature type="domain" description="Fungal lipase-type" evidence="1">
    <location>
        <begin position="16"/>
        <end position="127"/>
    </location>
</feature>
<evidence type="ECO:0000313" key="2">
    <source>
        <dbReference type="Proteomes" id="UP000036681"/>
    </source>
</evidence>
<dbReference type="PANTHER" id="PTHR45908:SF18">
    <property type="entry name" value="FUNGAL LIPASE-LIKE DOMAIN-CONTAINING PROTEIN"/>
    <property type="match status" value="1"/>
</dbReference>
<protein>
    <submittedName>
        <fullName evidence="3">Lipase_3 domain-containing protein</fullName>
    </submittedName>
</protein>
<dbReference type="PANTHER" id="PTHR45908">
    <property type="entry name" value="PROTEIN CBG11750-RELATED"/>
    <property type="match status" value="1"/>
</dbReference>
<dbReference type="InterPro" id="IPR029058">
    <property type="entry name" value="AB_hydrolase_fold"/>
</dbReference>
<organism evidence="2 3">
    <name type="scientific">Ascaris lumbricoides</name>
    <name type="common">Giant roundworm</name>
    <dbReference type="NCBI Taxonomy" id="6252"/>
    <lineage>
        <taxon>Eukaryota</taxon>
        <taxon>Metazoa</taxon>
        <taxon>Ecdysozoa</taxon>
        <taxon>Nematoda</taxon>
        <taxon>Chromadorea</taxon>
        <taxon>Rhabditida</taxon>
        <taxon>Spirurina</taxon>
        <taxon>Ascaridomorpha</taxon>
        <taxon>Ascaridoidea</taxon>
        <taxon>Ascarididae</taxon>
        <taxon>Ascaris</taxon>
    </lineage>
</organism>
<evidence type="ECO:0000313" key="3">
    <source>
        <dbReference type="WBParaSite" id="ALUE_0000820701-mRNA-1"/>
    </source>
</evidence>
<sequence>VLPQIINFIFEKKTRNIAIVGGSVDAYYHDAFTKFWELMESDLRDVVLTTENPEVWFFGHSLGGGLASITSTVVSAIKLVPSDRIKLVTFGQPRITDNLFAERHDDLVPYSFRIINRHDGLTSVPTRMSEMEKTGPFHHRYEVWYPDGMSQGARFVVSAIPEDGFGHDTIDLLLDVDDHVTMFDVVIGDWWQNNCTNESAAS</sequence>
<dbReference type="Pfam" id="PF01764">
    <property type="entry name" value="Lipase_3"/>
    <property type="match status" value="1"/>
</dbReference>
<evidence type="ECO:0000259" key="1">
    <source>
        <dbReference type="Pfam" id="PF01764"/>
    </source>
</evidence>